<reference evidence="7" key="2">
    <citation type="submission" date="2014-06" db="EMBL/GenBank/DDBJ databases">
        <title>The complete genome of Blastobotrys (Arxula) adeninivorans LS3 - a yeast of biotechnological interest.</title>
        <authorList>
            <person name="Kunze G."/>
            <person name="Gaillardin C."/>
            <person name="Czernicka M."/>
            <person name="Durrens P."/>
            <person name="Martin T."/>
            <person name="Boer E."/>
            <person name="Gabaldon T."/>
            <person name="Cruz J."/>
            <person name="Talla E."/>
            <person name="Marck C."/>
            <person name="Goffeau A."/>
            <person name="Barbe V."/>
            <person name="Baret P."/>
            <person name="Baronian K."/>
            <person name="Beier S."/>
            <person name="Bleykasten C."/>
            <person name="Bode R."/>
            <person name="Casaregola S."/>
            <person name="Despons L."/>
            <person name="Fairhead C."/>
            <person name="Giersberg M."/>
            <person name="Gierski P."/>
            <person name="Hahnel U."/>
            <person name="Hartmann A."/>
            <person name="Jankowska D."/>
            <person name="Jubin C."/>
            <person name="Jung P."/>
            <person name="Lafontaine I."/>
            <person name="Leh-Louis V."/>
            <person name="Lemaire M."/>
            <person name="Marcet-Houben M."/>
            <person name="Mascher M."/>
            <person name="Morel G."/>
            <person name="Richard G.-F."/>
            <person name="Riechen J."/>
            <person name="Sacerdot C."/>
            <person name="Sarkar A."/>
            <person name="Savel G."/>
            <person name="Schacherer J."/>
            <person name="Sherman D."/>
            <person name="Straub M.-L."/>
            <person name="Stein N."/>
            <person name="Thierry A."/>
            <person name="Trautwein-Schult A."/>
            <person name="Westhof E."/>
            <person name="Worch S."/>
            <person name="Dujon B."/>
            <person name="Souciet J.-L."/>
            <person name="Wincker P."/>
            <person name="Scholz U."/>
            <person name="Neuveglise N."/>
        </authorList>
    </citation>
    <scope>NUCLEOTIDE SEQUENCE</scope>
    <source>
        <strain evidence="7">LS3</strain>
    </source>
</reference>
<dbReference type="InterPro" id="IPR016163">
    <property type="entry name" value="Ald_DH_C"/>
</dbReference>
<dbReference type="PANTHER" id="PTHR43720">
    <property type="entry name" value="2-AMINOMUCONIC SEMIALDEHYDE DEHYDROGENASE"/>
    <property type="match status" value="1"/>
</dbReference>
<dbReference type="PROSITE" id="PS00687">
    <property type="entry name" value="ALDEHYDE_DEHYDR_GLU"/>
    <property type="match status" value="1"/>
</dbReference>
<dbReference type="InterPro" id="IPR015590">
    <property type="entry name" value="Aldehyde_DH_dom"/>
</dbReference>
<gene>
    <name evidence="7" type="ORF">GNLVRS02_ARAD1B17094g</name>
</gene>
<sequence>MSSLPLSKKIKLPNGVEYEQPLGLFINNEFVAPTVPKSFETIDPATEEVITEVHAAGEEDVNKAVKAARAAFKEWKNVHVDQKAALLRKLADLVNEERDVLSAIDAMDAGKPRVTNVINDIEETLQVFYYCAGWADKVTGKTIETSPNKFAYTRHEPYGVCGQIVPWNYPLAMAAWKLGPALATGNVCILKTSELSPLSMLYFGNLVKKAGFPPGVINILSGLGPEAGAAIASHMDIDKVAFTGSTPTGRQIMRSAAMSNLKAVTLECGGKSPSVVFDDCEFDQAVKWCLFGIMYNQGQICSATSRIYVQDTIYDKFVQAIKEESLKTSNMGDPFDDKVDHGPQVSEGQYKKVLNYIEGAKKEGAKLVLGGDAPDRKGYYVSPTIFADVSEDMTIMKEEVFGPVVAISKFSTEEEAVKLANNSSFGLGAAVFTENLNKAHRVAADIETGTVWINSSNETDIHLPFGGFKTSGIGTEMGEYGIQVYTQVKAVHINMGNRL</sequence>
<evidence type="ECO:0000256" key="2">
    <source>
        <dbReference type="ARBA" id="ARBA00023002"/>
    </source>
</evidence>
<keyword evidence="3" id="KW-0520">NAD</keyword>
<evidence type="ECO:0000256" key="3">
    <source>
        <dbReference type="ARBA" id="ARBA00023027"/>
    </source>
</evidence>
<dbReference type="Gene3D" id="3.40.309.10">
    <property type="entry name" value="Aldehyde Dehydrogenase, Chain A, domain 2"/>
    <property type="match status" value="1"/>
</dbReference>
<feature type="active site" evidence="4">
    <location>
        <position position="267"/>
    </location>
</feature>
<dbReference type="InterPro" id="IPR016161">
    <property type="entry name" value="Ald_DH/histidinol_DH"/>
</dbReference>
<dbReference type="InterPro" id="IPR029510">
    <property type="entry name" value="Ald_DH_CS_GLU"/>
</dbReference>
<evidence type="ECO:0000256" key="4">
    <source>
        <dbReference type="PROSITE-ProRule" id="PRU10007"/>
    </source>
</evidence>
<feature type="domain" description="Aldehyde dehydrogenase" evidence="6">
    <location>
        <begin position="35"/>
        <end position="491"/>
    </location>
</feature>
<dbReference type="EMBL" id="HG937692">
    <property type="protein sequence ID" value="CDP36614.1"/>
    <property type="molecule type" value="Genomic_DNA"/>
</dbReference>
<comment type="similarity">
    <text evidence="1 5">Belongs to the aldehyde dehydrogenase family.</text>
</comment>
<dbReference type="AlphaFoldDB" id="A0A060T746"/>
<organism evidence="7">
    <name type="scientific">Blastobotrys adeninivorans</name>
    <name type="common">Yeast</name>
    <name type="synonym">Arxula adeninivorans</name>
    <dbReference type="NCBI Taxonomy" id="409370"/>
    <lineage>
        <taxon>Eukaryota</taxon>
        <taxon>Fungi</taxon>
        <taxon>Dikarya</taxon>
        <taxon>Ascomycota</taxon>
        <taxon>Saccharomycotina</taxon>
        <taxon>Dipodascomycetes</taxon>
        <taxon>Dipodascales</taxon>
        <taxon>Trichomonascaceae</taxon>
        <taxon>Blastobotrys</taxon>
    </lineage>
</organism>
<dbReference type="Pfam" id="PF00171">
    <property type="entry name" value="Aldedh"/>
    <property type="match status" value="1"/>
</dbReference>
<evidence type="ECO:0000259" key="6">
    <source>
        <dbReference type="Pfam" id="PF00171"/>
    </source>
</evidence>
<evidence type="ECO:0000256" key="1">
    <source>
        <dbReference type="ARBA" id="ARBA00009986"/>
    </source>
</evidence>
<dbReference type="PhylomeDB" id="A0A060T746"/>
<dbReference type="PANTHER" id="PTHR43720:SF2">
    <property type="entry name" value="2-AMINOMUCONIC SEMIALDEHYDE DEHYDROGENASE"/>
    <property type="match status" value="1"/>
</dbReference>
<evidence type="ECO:0000313" key="7">
    <source>
        <dbReference type="EMBL" id="CDP36614.1"/>
    </source>
</evidence>
<dbReference type="FunFam" id="3.40.605.10:FF:000050">
    <property type="entry name" value="Aldehyde dehydrogenase, mitochondrial"/>
    <property type="match status" value="1"/>
</dbReference>
<keyword evidence="2 5" id="KW-0560">Oxidoreductase</keyword>
<reference evidence="7" key="1">
    <citation type="submission" date="2014-02" db="EMBL/GenBank/DDBJ databases">
        <authorList>
            <person name="Genoscope - CEA"/>
        </authorList>
    </citation>
    <scope>NUCLEOTIDE SEQUENCE</scope>
    <source>
        <strain evidence="7">LS3</strain>
    </source>
</reference>
<accession>A0A060T746</accession>
<evidence type="ECO:0000256" key="5">
    <source>
        <dbReference type="RuleBase" id="RU003345"/>
    </source>
</evidence>
<dbReference type="InterPro" id="IPR016162">
    <property type="entry name" value="Ald_DH_N"/>
</dbReference>
<dbReference type="GO" id="GO:0006598">
    <property type="term" value="P:polyamine catabolic process"/>
    <property type="evidence" value="ECO:0007669"/>
    <property type="project" value="TreeGrafter"/>
</dbReference>
<dbReference type="FunFam" id="3.40.309.10:FF:000012">
    <property type="entry name" value="Betaine aldehyde dehydrogenase"/>
    <property type="match status" value="1"/>
</dbReference>
<proteinExistence type="inferred from homology"/>
<dbReference type="Gene3D" id="3.40.605.10">
    <property type="entry name" value="Aldehyde Dehydrogenase, Chain A, domain 1"/>
    <property type="match status" value="1"/>
</dbReference>
<dbReference type="GO" id="GO:0004029">
    <property type="term" value="F:aldehyde dehydrogenase (NAD+) activity"/>
    <property type="evidence" value="ECO:0007669"/>
    <property type="project" value="TreeGrafter"/>
</dbReference>
<protein>
    <submittedName>
        <fullName evidence="7">ARAD1B17094p</fullName>
    </submittedName>
</protein>
<name>A0A060T746_BLAAD</name>
<dbReference type="SUPFAM" id="SSF53720">
    <property type="entry name" value="ALDH-like"/>
    <property type="match status" value="1"/>
</dbReference>